<organism evidence="2 3">
    <name type="scientific">Macrococcoides canis</name>
    <dbReference type="NCBI Taxonomy" id="1855823"/>
    <lineage>
        <taxon>Bacteria</taxon>
        <taxon>Bacillati</taxon>
        <taxon>Bacillota</taxon>
        <taxon>Bacilli</taxon>
        <taxon>Bacillales</taxon>
        <taxon>Staphylococcaceae</taxon>
        <taxon>Macrococcoides</taxon>
    </lineage>
</organism>
<dbReference type="STRING" id="1855823.MCCS_00830"/>
<gene>
    <name evidence="2" type="ORF">MCCS_00830</name>
</gene>
<feature type="transmembrane region" description="Helical" evidence="1">
    <location>
        <begin position="28"/>
        <end position="48"/>
    </location>
</feature>
<dbReference type="GeneID" id="35294242"/>
<feature type="transmembrane region" description="Helical" evidence="1">
    <location>
        <begin position="54"/>
        <end position="72"/>
    </location>
</feature>
<proteinExistence type="predicted"/>
<name>A0A1W7A801_9STAP</name>
<dbReference type="Proteomes" id="UP000194154">
    <property type="component" value="Chromosome"/>
</dbReference>
<dbReference type="KEGG" id="mcak:MCCS_00830"/>
<keyword evidence="1" id="KW-0812">Transmembrane</keyword>
<accession>A0A1W7A801</accession>
<feature type="transmembrane region" description="Helical" evidence="1">
    <location>
        <begin position="6"/>
        <end position="21"/>
    </location>
</feature>
<evidence type="ECO:0000256" key="1">
    <source>
        <dbReference type="SAM" id="Phobius"/>
    </source>
</evidence>
<evidence type="ECO:0000313" key="2">
    <source>
        <dbReference type="EMBL" id="ARQ05755.1"/>
    </source>
</evidence>
<keyword evidence="3" id="KW-1185">Reference proteome</keyword>
<sequence length="93" mass="11361">MLNVVELIFLILVLFGLQRYLSSRDNKWLGLIVPIIFNFYLIYNFKYVQQDIEYSWYKAVIGNIILLLDYYLGLQKRKERYKNEIQRMKSKDI</sequence>
<dbReference type="RefSeq" id="WP_086041479.1">
    <property type="nucleotide sequence ID" value="NZ_CP021059.1"/>
</dbReference>
<reference evidence="2 3" key="1">
    <citation type="journal article" date="2017" name="Int. J. Syst. Evol. Microbiol.">
        <title>Macrococcus canis sp. nov., a skin bacterium associated with infections in dogs.</title>
        <authorList>
            <person name="Gobeli Brawand S."/>
            <person name="Cotting K."/>
            <person name="Gomez-Sanz E."/>
            <person name="Collaud A."/>
            <person name="Thomann A."/>
            <person name="Brodard I."/>
            <person name="Rodriguez-Campos S."/>
            <person name="Strauss C."/>
            <person name="Perreten V."/>
        </authorList>
    </citation>
    <scope>NUCLEOTIDE SEQUENCE [LARGE SCALE GENOMIC DNA]</scope>
    <source>
        <strain evidence="2 3">KM45013</strain>
    </source>
</reference>
<evidence type="ECO:0000313" key="3">
    <source>
        <dbReference type="Proteomes" id="UP000194154"/>
    </source>
</evidence>
<dbReference type="EMBL" id="CP021059">
    <property type="protein sequence ID" value="ARQ05755.1"/>
    <property type="molecule type" value="Genomic_DNA"/>
</dbReference>
<protein>
    <submittedName>
        <fullName evidence="2">Uncharacterized protein</fullName>
    </submittedName>
</protein>
<dbReference type="AlphaFoldDB" id="A0A1W7A801"/>
<keyword evidence="1" id="KW-1133">Transmembrane helix</keyword>
<keyword evidence="1" id="KW-0472">Membrane</keyword>
<dbReference type="OrthoDB" id="2200068at2"/>